<evidence type="ECO:0000256" key="1">
    <source>
        <dbReference type="SAM" id="MobiDB-lite"/>
    </source>
</evidence>
<dbReference type="EMBL" id="VIIS01000344">
    <property type="protein sequence ID" value="KAF0310121.1"/>
    <property type="molecule type" value="Genomic_DNA"/>
</dbReference>
<keyword evidence="2" id="KW-1133">Transmembrane helix</keyword>
<dbReference type="PANTHER" id="PTHR14684:SF2">
    <property type="entry name" value="THIOREDOXIN DOMAIN-CONTAINING PROTEIN 15"/>
    <property type="match status" value="1"/>
</dbReference>
<dbReference type="SUPFAM" id="SSF52833">
    <property type="entry name" value="Thioredoxin-like"/>
    <property type="match status" value="1"/>
</dbReference>
<gene>
    <name evidence="4" type="primary">Txndc15_0</name>
    <name evidence="4" type="ORF">FJT64_018813</name>
</gene>
<protein>
    <submittedName>
        <fullName evidence="4">Thioredoxin domain-containing protein 15</fullName>
    </submittedName>
</protein>
<organism evidence="4 5">
    <name type="scientific">Amphibalanus amphitrite</name>
    <name type="common">Striped barnacle</name>
    <name type="synonym">Balanus amphitrite</name>
    <dbReference type="NCBI Taxonomy" id="1232801"/>
    <lineage>
        <taxon>Eukaryota</taxon>
        <taxon>Metazoa</taxon>
        <taxon>Ecdysozoa</taxon>
        <taxon>Arthropoda</taxon>
        <taxon>Crustacea</taxon>
        <taxon>Multicrustacea</taxon>
        <taxon>Cirripedia</taxon>
        <taxon>Thoracica</taxon>
        <taxon>Thoracicalcarea</taxon>
        <taxon>Balanomorpha</taxon>
        <taxon>Balanoidea</taxon>
        <taxon>Balanidae</taxon>
        <taxon>Amphibalaninae</taxon>
        <taxon>Amphibalanus</taxon>
    </lineage>
</organism>
<feature type="domain" description="Thioredoxin" evidence="3">
    <location>
        <begin position="60"/>
        <end position="184"/>
    </location>
</feature>
<reference evidence="4 5" key="1">
    <citation type="submission" date="2019-07" db="EMBL/GenBank/DDBJ databases">
        <title>Draft genome assembly of a fouling barnacle, Amphibalanus amphitrite (Darwin, 1854): The first reference genome for Thecostraca.</title>
        <authorList>
            <person name="Kim W."/>
        </authorList>
    </citation>
    <scope>NUCLEOTIDE SEQUENCE [LARGE SCALE GENOMIC DNA]</scope>
    <source>
        <strain evidence="4">SNU_AA5</strain>
        <tissue evidence="4">Soma without cirri and trophi</tissue>
    </source>
</reference>
<dbReference type="AlphaFoldDB" id="A0A6A4X6U4"/>
<keyword evidence="2" id="KW-0472">Membrane</keyword>
<feature type="transmembrane region" description="Helical" evidence="2">
    <location>
        <begin position="212"/>
        <end position="234"/>
    </location>
</feature>
<sequence length="256" mass="27840">MADLAERGAAAGRRLGAARAAGRHRSDAGGLGMPPRQREVREERVGGGVQLDGQTVQTVYRWAGPRTCLALELVNGSVLTEALAADSTVRTRSQPAICLLVLFYGRSCPFSAAAAPHLNALPRVFPDLRVLAVDALENGSLNTRFGIIAVPTVLLFHNGRPVARYNQSEPTLERLAEFISSHTLLSAGGPLEITDADLAGPLPTVAEHRLDWYLVAAWLFIIVCVACAATRLRLWRRAADTVRAWWLEAEQHLHEE</sequence>
<proteinExistence type="predicted"/>
<comment type="caution">
    <text evidence="4">The sequence shown here is derived from an EMBL/GenBank/DDBJ whole genome shotgun (WGS) entry which is preliminary data.</text>
</comment>
<dbReference type="InterPro" id="IPR042418">
    <property type="entry name" value="TXNDC15"/>
</dbReference>
<dbReference type="GO" id="GO:0005929">
    <property type="term" value="C:cilium"/>
    <property type="evidence" value="ECO:0007669"/>
    <property type="project" value="TreeGrafter"/>
</dbReference>
<name>A0A6A4X6U4_AMPAM</name>
<evidence type="ECO:0000313" key="5">
    <source>
        <dbReference type="Proteomes" id="UP000440578"/>
    </source>
</evidence>
<evidence type="ECO:0000259" key="3">
    <source>
        <dbReference type="PROSITE" id="PS51352"/>
    </source>
</evidence>
<feature type="compositionally biased region" description="Basic and acidic residues" evidence="1">
    <location>
        <begin position="36"/>
        <end position="45"/>
    </location>
</feature>
<dbReference type="InterPro" id="IPR013766">
    <property type="entry name" value="Thioredoxin_domain"/>
</dbReference>
<feature type="region of interest" description="Disordered" evidence="1">
    <location>
        <begin position="15"/>
        <end position="47"/>
    </location>
</feature>
<dbReference type="OrthoDB" id="1899781at2759"/>
<accession>A0A6A4X6U4</accession>
<evidence type="ECO:0000313" key="4">
    <source>
        <dbReference type="EMBL" id="KAF0310121.1"/>
    </source>
</evidence>
<dbReference type="GO" id="GO:0060271">
    <property type="term" value="P:cilium assembly"/>
    <property type="evidence" value="ECO:0007669"/>
    <property type="project" value="TreeGrafter"/>
</dbReference>
<dbReference type="Pfam" id="PF00085">
    <property type="entry name" value="Thioredoxin"/>
    <property type="match status" value="1"/>
</dbReference>
<dbReference type="PANTHER" id="PTHR14684">
    <property type="entry name" value="THIOREDOXIN DOMAIN-CONTAINING PROTEIN 15"/>
    <property type="match status" value="1"/>
</dbReference>
<dbReference type="InterPro" id="IPR036249">
    <property type="entry name" value="Thioredoxin-like_sf"/>
</dbReference>
<keyword evidence="2" id="KW-0812">Transmembrane</keyword>
<evidence type="ECO:0000256" key="2">
    <source>
        <dbReference type="SAM" id="Phobius"/>
    </source>
</evidence>
<dbReference type="Gene3D" id="3.40.30.10">
    <property type="entry name" value="Glutaredoxin"/>
    <property type="match status" value="1"/>
</dbReference>
<dbReference type="Proteomes" id="UP000440578">
    <property type="component" value="Unassembled WGS sequence"/>
</dbReference>
<dbReference type="PROSITE" id="PS51352">
    <property type="entry name" value="THIOREDOXIN_2"/>
    <property type="match status" value="1"/>
</dbReference>
<keyword evidence="5" id="KW-1185">Reference proteome</keyword>